<keyword evidence="8" id="KW-1185">Reference proteome</keyword>
<dbReference type="PROSITE" id="PS51257">
    <property type="entry name" value="PROKAR_LIPOPROTEIN"/>
    <property type="match status" value="1"/>
</dbReference>
<proteinExistence type="inferred from homology"/>
<dbReference type="EMBL" id="JAUSQM010000001">
    <property type="protein sequence ID" value="MDP9821450.1"/>
    <property type="molecule type" value="Genomic_DNA"/>
</dbReference>
<keyword evidence="4" id="KW-0325">Glycoprotein</keyword>
<comment type="caution">
    <text evidence="7">The sequence shown here is derived from an EMBL/GenBank/DDBJ whole genome shotgun (WGS) entry which is preliminary data.</text>
</comment>
<protein>
    <submittedName>
        <fullName evidence="7">Arylsulfatase A-like enzyme</fullName>
    </submittedName>
</protein>
<dbReference type="Pfam" id="PF00884">
    <property type="entry name" value="Sulfatase"/>
    <property type="match status" value="1"/>
</dbReference>
<name>A0ABT9NNN2_9ACTN</name>
<gene>
    <name evidence="7" type="ORF">J2S59_001259</name>
</gene>
<dbReference type="CDD" id="cd16147">
    <property type="entry name" value="G6S"/>
    <property type="match status" value="1"/>
</dbReference>
<evidence type="ECO:0000256" key="3">
    <source>
        <dbReference type="ARBA" id="ARBA00022801"/>
    </source>
</evidence>
<evidence type="ECO:0000313" key="7">
    <source>
        <dbReference type="EMBL" id="MDP9821450.1"/>
    </source>
</evidence>
<feature type="compositionally biased region" description="Low complexity" evidence="5">
    <location>
        <begin position="43"/>
        <end position="57"/>
    </location>
</feature>
<evidence type="ECO:0000256" key="2">
    <source>
        <dbReference type="ARBA" id="ARBA00022729"/>
    </source>
</evidence>
<keyword evidence="2" id="KW-0732">Signal</keyword>
<dbReference type="Proteomes" id="UP001240447">
    <property type="component" value="Unassembled WGS sequence"/>
</dbReference>
<sequence length="515" mass="56358">MGGSVRRGNRSTRSAVALIAAAGLGVTGCSLGPAEPLRGAGGPASPTPSIAAPSVSPGMGSGARRPDEQRPNFLVITTDDAAPGDLEHMPNVKRLLADRGVTMTNLVAPTPICVPARASLLTGQYAHNHGALTIQGEGGGFASFDDRRTLPVWLRQAGYDTMLVGKYLNGYGAGETRRYVPPGWSDWRGSIDWSTYFFPSAELSVNGEVVRTPDYNTDVFADNVTEMLSAPERHENPWYLTVNYVAPHHGDPIEPDDPVDMMTTVPAQRHRDLFEDLPLPDKPNMFEQRPGDKAMRATHDRARWTPEARAALREAHQQRVESLQAVDEAVREHVWVLRRTKQLARTVVVFTSDNGTMLGEHNLAGKLWHYRDSQTVPTVIRGPGVPQGRTVATLAANVDLPTTIAAWAGVEPGRAVDGIDLRPVLRGEPMPGRAVPTLAHPVLGAARPLYRGIRVGERWNYARLRTGEELYDLRADPYELDNVADDPAYRPALRRLRKLTRALRDCVGAQCRRTG</sequence>
<feature type="region of interest" description="Disordered" evidence="5">
    <location>
        <begin position="37"/>
        <end position="71"/>
    </location>
</feature>
<dbReference type="Gene3D" id="3.40.720.10">
    <property type="entry name" value="Alkaline Phosphatase, subunit A"/>
    <property type="match status" value="1"/>
</dbReference>
<feature type="region of interest" description="Disordered" evidence="5">
    <location>
        <begin position="276"/>
        <end position="296"/>
    </location>
</feature>
<accession>A0ABT9NNN2</accession>
<dbReference type="InterPro" id="IPR017850">
    <property type="entry name" value="Alkaline_phosphatase_core_sf"/>
</dbReference>
<evidence type="ECO:0000256" key="4">
    <source>
        <dbReference type="ARBA" id="ARBA00023180"/>
    </source>
</evidence>
<comment type="similarity">
    <text evidence="1">Belongs to the sulfatase family.</text>
</comment>
<evidence type="ECO:0000259" key="6">
    <source>
        <dbReference type="Pfam" id="PF00884"/>
    </source>
</evidence>
<evidence type="ECO:0000313" key="8">
    <source>
        <dbReference type="Proteomes" id="UP001240447"/>
    </source>
</evidence>
<evidence type="ECO:0000256" key="1">
    <source>
        <dbReference type="ARBA" id="ARBA00008779"/>
    </source>
</evidence>
<feature type="domain" description="Sulfatase N-terminal" evidence="6">
    <location>
        <begin position="71"/>
        <end position="410"/>
    </location>
</feature>
<dbReference type="SUPFAM" id="SSF53649">
    <property type="entry name" value="Alkaline phosphatase-like"/>
    <property type="match status" value="1"/>
</dbReference>
<dbReference type="PANTHER" id="PTHR43108">
    <property type="entry name" value="N-ACETYLGLUCOSAMINE-6-SULFATASE FAMILY MEMBER"/>
    <property type="match status" value="1"/>
</dbReference>
<organism evidence="7 8">
    <name type="scientific">Nocardioides massiliensis</name>
    <dbReference type="NCBI Taxonomy" id="1325935"/>
    <lineage>
        <taxon>Bacteria</taxon>
        <taxon>Bacillati</taxon>
        <taxon>Actinomycetota</taxon>
        <taxon>Actinomycetes</taxon>
        <taxon>Propionibacteriales</taxon>
        <taxon>Nocardioidaceae</taxon>
        <taxon>Nocardioides</taxon>
    </lineage>
</organism>
<keyword evidence="3" id="KW-0378">Hydrolase</keyword>
<dbReference type="InterPro" id="IPR000917">
    <property type="entry name" value="Sulfatase_N"/>
</dbReference>
<dbReference type="PANTHER" id="PTHR43108:SF8">
    <property type="entry name" value="SD21168P"/>
    <property type="match status" value="1"/>
</dbReference>
<evidence type="ECO:0000256" key="5">
    <source>
        <dbReference type="SAM" id="MobiDB-lite"/>
    </source>
</evidence>
<dbReference type="PROSITE" id="PS00149">
    <property type="entry name" value="SULFATASE_2"/>
    <property type="match status" value="1"/>
</dbReference>
<dbReference type="RefSeq" id="WP_306824922.1">
    <property type="nucleotide sequence ID" value="NZ_JAUSQM010000001.1"/>
</dbReference>
<reference evidence="7 8" key="1">
    <citation type="submission" date="2023-07" db="EMBL/GenBank/DDBJ databases">
        <title>Sequencing the genomes of 1000 actinobacteria strains.</title>
        <authorList>
            <person name="Klenk H.-P."/>
        </authorList>
    </citation>
    <scope>NUCLEOTIDE SEQUENCE [LARGE SCALE GENOMIC DNA]</scope>
    <source>
        <strain evidence="7 8">GD13</strain>
    </source>
</reference>
<dbReference type="InterPro" id="IPR024607">
    <property type="entry name" value="Sulfatase_CS"/>
</dbReference>